<evidence type="ECO:0000313" key="2">
    <source>
        <dbReference type="Proteomes" id="UP000567795"/>
    </source>
</evidence>
<accession>A0A852ZTJ9</accession>
<dbReference type="Proteomes" id="UP000567795">
    <property type="component" value="Unassembled WGS sequence"/>
</dbReference>
<sequence>MPQESSSSTPPLPPQIDRVLKCDERYGIVCVHCGGSRNLGDRFWVRCAFDQTWKVRCCQECAGKGEVSS</sequence>
<organism evidence="1 2">
    <name type="scientific">Allostreptomyces psammosilenae</name>
    <dbReference type="NCBI Taxonomy" id="1892865"/>
    <lineage>
        <taxon>Bacteria</taxon>
        <taxon>Bacillati</taxon>
        <taxon>Actinomycetota</taxon>
        <taxon>Actinomycetes</taxon>
        <taxon>Kitasatosporales</taxon>
        <taxon>Streptomycetaceae</taxon>
        <taxon>Allostreptomyces</taxon>
    </lineage>
</organism>
<proteinExistence type="predicted"/>
<evidence type="ECO:0000313" key="1">
    <source>
        <dbReference type="EMBL" id="NYI05659.1"/>
    </source>
</evidence>
<gene>
    <name evidence="1" type="ORF">FHU37_002602</name>
</gene>
<protein>
    <submittedName>
        <fullName evidence="1">Uncharacterized protein</fullName>
    </submittedName>
</protein>
<comment type="caution">
    <text evidence="1">The sequence shown here is derived from an EMBL/GenBank/DDBJ whole genome shotgun (WGS) entry which is preliminary data.</text>
</comment>
<keyword evidence="2" id="KW-1185">Reference proteome</keyword>
<reference evidence="1 2" key="1">
    <citation type="submission" date="2020-07" db="EMBL/GenBank/DDBJ databases">
        <title>Sequencing the genomes of 1000 actinobacteria strains.</title>
        <authorList>
            <person name="Klenk H.-P."/>
        </authorList>
    </citation>
    <scope>NUCLEOTIDE SEQUENCE [LARGE SCALE GENOMIC DNA]</scope>
    <source>
        <strain evidence="1 2">DSM 42178</strain>
    </source>
</reference>
<dbReference type="EMBL" id="JACBZD010000001">
    <property type="protein sequence ID" value="NYI05659.1"/>
    <property type="molecule type" value="Genomic_DNA"/>
</dbReference>
<name>A0A852ZTJ9_9ACTN</name>
<dbReference type="AlphaFoldDB" id="A0A852ZTJ9"/>